<dbReference type="STRING" id="331117.A1DFE4"/>
<dbReference type="RefSeq" id="XP_001259998.1">
    <property type="nucleotide sequence ID" value="XM_001259997.1"/>
</dbReference>
<dbReference type="EMBL" id="DS027696">
    <property type="protein sequence ID" value="EAW18101.1"/>
    <property type="molecule type" value="Genomic_DNA"/>
</dbReference>
<sequence length="84" mass="9159">MGQTQPFEDLEPNLPEAESASVIETRYLVILGTFTSLQKSDFLTEGLETNRAGKAILSTIQNPPLLAIACFLMVLGSVMISWLS</sequence>
<dbReference type="Proteomes" id="UP000006702">
    <property type="component" value="Unassembled WGS sequence"/>
</dbReference>
<dbReference type="KEGG" id="nfi:NFIA_080450"/>
<dbReference type="GeneID" id="4586554"/>
<keyword evidence="3" id="KW-1185">Reference proteome</keyword>
<protein>
    <submittedName>
        <fullName evidence="2">Uncharacterized protein</fullName>
    </submittedName>
</protein>
<gene>
    <name evidence="2" type="ORF">NFIA_080450</name>
</gene>
<dbReference type="VEuPathDB" id="FungiDB:NFIA_080450"/>
<dbReference type="HOGENOM" id="CLU_2528016_0_0_1"/>
<name>A1DFE4_NEOFI</name>
<dbReference type="OrthoDB" id="3254104at2759"/>
<keyword evidence="1" id="KW-0472">Membrane</keyword>
<dbReference type="AlphaFoldDB" id="A1DFE4"/>
<reference evidence="3" key="1">
    <citation type="journal article" date="2008" name="PLoS Genet.">
        <title>Genomic islands in the pathogenic filamentous fungus Aspergillus fumigatus.</title>
        <authorList>
            <person name="Fedorova N.D."/>
            <person name="Khaldi N."/>
            <person name="Joardar V.S."/>
            <person name="Maiti R."/>
            <person name="Amedeo P."/>
            <person name="Anderson M.J."/>
            <person name="Crabtree J."/>
            <person name="Silva J.C."/>
            <person name="Badger J.H."/>
            <person name="Albarraq A."/>
            <person name="Angiuoli S."/>
            <person name="Bussey H."/>
            <person name="Bowyer P."/>
            <person name="Cotty P.J."/>
            <person name="Dyer P.S."/>
            <person name="Egan A."/>
            <person name="Galens K."/>
            <person name="Fraser-Liggett C.M."/>
            <person name="Haas B.J."/>
            <person name="Inman J.M."/>
            <person name="Kent R."/>
            <person name="Lemieux S."/>
            <person name="Malavazi I."/>
            <person name="Orvis J."/>
            <person name="Roemer T."/>
            <person name="Ronning C.M."/>
            <person name="Sundaram J.P."/>
            <person name="Sutton G."/>
            <person name="Turner G."/>
            <person name="Venter J.C."/>
            <person name="White O.R."/>
            <person name="Whitty B.R."/>
            <person name="Youngman P."/>
            <person name="Wolfe K.H."/>
            <person name="Goldman G.H."/>
            <person name="Wortman J.R."/>
            <person name="Jiang B."/>
            <person name="Denning D.W."/>
            <person name="Nierman W.C."/>
        </authorList>
    </citation>
    <scope>NUCLEOTIDE SEQUENCE [LARGE SCALE GENOMIC DNA]</scope>
    <source>
        <strain evidence="3">ATCC 1020 / DSM 3700 / CBS 544.65 / FGSC A1164 / JCM 1740 / NRRL 181 / WB 181</strain>
    </source>
</reference>
<accession>A1DFE4</accession>
<proteinExistence type="predicted"/>
<feature type="transmembrane region" description="Helical" evidence="1">
    <location>
        <begin position="64"/>
        <end position="83"/>
    </location>
</feature>
<evidence type="ECO:0000256" key="1">
    <source>
        <dbReference type="SAM" id="Phobius"/>
    </source>
</evidence>
<keyword evidence="1" id="KW-0812">Transmembrane</keyword>
<evidence type="ECO:0000313" key="3">
    <source>
        <dbReference type="Proteomes" id="UP000006702"/>
    </source>
</evidence>
<organism evidence="2 3">
    <name type="scientific">Neosartorya fischeri (strain ATCC 1020 / DSM 3700 / CBS 544.65 / FGSC A1164 / JCM 1740 / NRRL 181 / WB 181)</name>
    <name type="common">Aspergillus fischerianus</name>
    <dbReference type="NCBI Taxonomy" id="331117"/>
    <lineage>
        <taxon>Eukaryota</taxon>
        <taxon>Fungi</taxon>
        <taxon>Dikarya</taxon>
        <taxon>Ascomycota</taxon>
        <taxon>Pezizomycotina</taxon>
        <taxon>Eurotiomycetes</taxon>
        <taxon>Eurotiomycetidae</taxon>
        <taxon>Eurotiales</taxon>
        <taxon>Aspergillaceae</taxon>
        <taxon>Aspergillus</taxon>
        <taxon>Aspergillus subgen. Fumigati</taxon>
    </lineage>
</organism>
<keyword evidence="1" id="KW-1133">Transmembrane helix</keyword>
<evidence type="ECO:0000313" key="2">
    <source>
        <dbReference type="EMBL" id="EAW18101.1"/>
    </source>
</evidence>